<keyword evidence="5" id="KW-0813">Transport</keyword>
<reference evidence="14" key="1">
    <citation type="submission" date="2019-11" db="EMBL/GenBank/DDBJ databases">
        <title>The nuclear and mitochondrial genomes of Frieseomelitta varia - a highly eusocial stingless bee (Meliponini) with a permanently sterile worker caste.</title>
        <authorList>
            <person name="Freitas F.C.P."/>
            <person name="Lourenco A.P."/>
            <person name="Nunes F.M.F."/>
            <person name="Paschoal A.R."/>
            <person name="Abreu F.C.P."/>
            <person name="Barbin F.O."/>
            <person name="Bataglia L."/>
            <person name="Cardoso-Junior C.A.M."/>
            <person name="Cervoni M.S."/>
            <person name="Silva S.R."/>
            <person name="Dalarmi F."/>
            <person name="Del Lama M.A."/>
            <person name="Depintor T.S."/>
            <person name="Ferreira K.M."/>
            <person name="Goria P.S."/>
            <person name="Jaskot M.C."/>
            <person name="Lago D.C."/>
            <person name="Luna-Lucena D."/>
            <person name="Moda L.M."/>
            <person name="Nascimento L."/>
            <person name="Pedrino M."/>
            <person name="Rabico F.O."/>
            <person name="Sanches F.C."/>
            <person name="Santos D.E."/>
            <person name="Santos C.G."/>
            <person name="Vieira J."/>
            <person name="Lopes T.F."/>
            <person name="Barchuk A.R."/>
            <person name="Hartfelder K."/>
            <person name="Simoes Z.L.P."/>
            <person name="Bitondi M.M.G."/>
            <person name="Pinheiro D.G."/>
        </authorList>
    </citation>
    <scope>NUCLEOTIDE SEQUENCE</scope>
    <source>
        <strain evidence="14">USP_RPSP 00005682</strain>
        <tissue evidence="14">Whole individual</tissue>
    </source>
</reference>
<accession>A0A833RRQ1</accession>
<evidence type="ECO:0000256" key="1">
    <source>
        <dbReference type="ARBA" id="ARBA00004443"/>
    </source>
</evidence>
<comment type="similarity">
    <text evidence="2">Belongs to the complex I LYR family.</text>
</comment>
<dbReference type="Proteomes" id="UP000655588">
    <property type="component" value="Unassembled WGS sequence"/>
</dbReference>
<evidence type="ECO:0000256" key="12">
    <source>
        <dbReference type="ARBA" id="ARBA00032352"/>
    </source>
</evidence>
<dbReference type="InterPro" id="IPR045299">
    <property type="entry name" value="Complex1_LYR_NDUFA6_LYRM6"/>
</dbReference>
<keyword evidence="15" id="KW-1185">Reference proteome</keyword>
<evidence type="ECO:0000313" key="14">
    <source>
        <dbReference type="EMBL" id="KAF3421635.1"/>
    </source>
</evidence>
<keyword evidence="9" id="KW-0496">Mitochondrion</keyword>
<sequence>MATPVTSGLKQVKPILSLTHIEAHRKVITLYKTWYRQIPFIIYFNFVKKANYIIPVTKEECQQKLREEFYRHANVRDLRVIDMLLVKGQMELQEVCAQWKPAATLLRYWKETEEPKPKDFMSKFLSGHE</sequence>
<evidence type="ECO:0000256" key="6">
    <source>
        <dbReference type="ARBA" id="ARBA00022660"/>
    </source>
</evidence>
<dbReference type="InterPro" id="IPR016488">
    <property type="entry name" value="NADH_Ub_cplx-1_asu_su-6"/>
</dbReference>
<comment type="caution">
    <text evidence="14">The sequence shown here is derived from an EMBL/GenBank/DDBJ whole genome shotgun (WGS) entry which is preliminary data.</text>
</comment>
<evidence type="ECO:0000256" key="7">
    <source>
        <dbReference type="ARBA" id="ARBA00022792"/>
    </source>
</evidence>
<dbReference type="GO" id="GO:0006979">
    <property type="term" value="P:response to oxidative stress"/>
    <property type="evidence" value="ECO:0007669"/>
    <property type="project" value="TreeGrafter"/>
</dbReference>
<dbReference type="CDD" id="cd20266">
    <property type="entry name" value="Complex1_LYR_NDUFA6_LYRM6"/>
    <property type="match status" value="1"/>
</dbReference>
<keyword evidence="6" id="KW-0679">Respiratory chain</keyword>
<comment type="subcellular location">
    <subcellularLocation>
        <location evidence="1">Mitochondrion inner membrane</location>
        <topology evidence="1">Peripheral membrane protein</topology>
        <orientation evidence="1">Matrix side</orientation>
    </subcellularLocation>
</comment>
<evidence type="ECO:0000256" key="2">
    <source>
        <dbReference type="ARBA" id="ARBA00009508"/>
    </source>
</evidence>
<evidence type="ECO:0000256" key="9">
    <source>
        <dbReference type="ARBA" id="ARBA00023128"/>
    </source>
</evidence>
<keyword evidence="10" id="KW-0472">Membrane</keyword>
<dbReference type="AlphaFoldDB" id="A0A833RRQ1"/>
<evidence type="ECO:0000256" key="5">
    <source>
        <dbReference type="ARBA" id="ARBA00022448"/>
    </source>
</evidence>
<comment type="function">
    <text evidence="13">Accessory subunit of the mitochondrial membrane respiratory chain NADH dehydrogenase (Complex I), that is believed to be not involved in catalysis. Required for proper complex I assembly. Complex I functions in the transfer of electrons from NADH to the respiratory chain. The immediate electron acceptor for the enzyme is believed to be ubiquinone.</text>
</comment>
<dbReference type="PANTHER" id="PTHR12964:SF0">
    <property type="entry name" value="NADH DEHYDROGENASE [UBIQUINONE] 1 ALPHA SUBCOMPLEX SUBUNIT 6"/>
    <property type="match status" value="1"/>
</dbReference>
<evidence type="ECO:0000256" key="10">
    <source>
        <dbReference type="ARBA" id="ARBA00023136"/>
    </source>
</evidence>
<evidence type="ECO:0000313" key="15">
    <source>
        <dbReference type="Proteomes" id="UP000655588"/>
    </source>
</evidence>
<gene>
    <name evidence="14" type="ORF">E2986_04577</name>
</gene>
<organism evidence="14 15">
    <name type="scientific">Frieseomelitta varia</name>
    <dbReference type="NCBI Taxonomy" id="561572"/>
    <lineage>
        <taxon>Eukaryota</taxon>
        <taxon>Metazoa</taxon>
        <taxon>Ecdysozoa</taxon>
        <taxon>Arthropoda</taxon>
        <taxon>Hexapoda</taxon>
        <taxon>Insecta</taxon>
        <taxon>Pterygota</taxon>
        <taxon>Neoptera</taxon>
        <taxon>Endopterygota</taxon>
        <taxon>Hymenoptera</taxon>
        <taxon>Apocrita</taxon>
        <taxon>Aculeata</taxon>
        <taxon>Apoidea</taxon>
        <taxon>Anthophila</taxon>
        <taxon>Apidae</taxon>
        <taxon>Frieseomelitta</taxon>
    </lineage>
</organism>
<dbReference type="GO" id="GO:0005743">
    <property type="term" value="C:mitochondrial inner membrane"/>
    <property type="evidence" value="ECO:0007669"/>
    <property type="project" value="UniProtKB-SubCell"/>
</dbReference>
<proteinExistence type="inferred from homology"/>
<evidence type="ECO:0000256" key="8">
    <source>
        <dbReference type="ARBA" id="ARBA00022982"/>
    </source>
</evidence>
<dbReference type="PANTHER" id="PTHR12964">
    <property type="entry name" value="NADH-UBIQUINONE OXIDOREDUCTASE B14 SUBUNIT"/>
    <property type="match status" value="1"/>
</dbReference>
<keyword evidence="8" id="KW-0249">Electron transport</keyword>
<comment type="subunit">
    <text evidence="3">Mammalian complex I is composed of 45 different subunits.</text>
</comment>
<protein>
    <recommendedName>
        <fullName evidence="4">NADH dehydrogenase [ubiquinone] 1 alpha subcomplex subunit 6</fullName>
    </recommendedName>
    <alternativeName>
        <fullName evidence="11">Complex I-B14</fullName>
    </alternativeName>
    <alternativeName>
        <fullName evidence="12">NADH-ubiquinone oxidoreductase B14 subunit</fullName>
    </alternativeName>
</protein>
<dbReference type="GO" id="GO:0045271">
    <property type="term" value="C:respiratory chain complex I"/>
    <property type="evidence" value="ECO:0007669"/>
    <property type="project" value="InterPro"/>
</dbReference>
<evidence type="ECO:0000256" key="3">
    <source>
        <dbReference type="ARBA" id="ARBA00011790"/>
    </source>
</evidence>
<evidence type="ECO:0000256" key="13">
    <source>
        <dbReference type="ARBA" id="ARBA00046116"/>
    </source>
</evidence>
<evidence type="ECO:0000256" key="11">
    <source>
        <dbReference type="ARBA" id="ARBA00030213"/>
    </source>
</evidence>
<name>A0A833RRQ1_9HYME</name>
<evidence type="ECO:0000256" key="4">
    <source>
        <dbReference type="ARBA" id="ARBA00016386"/>
    </source>
</evidence>
<dbReference type="EMBL" id="WNWW01000835">
    <property type="protein sequence ID" value="KAF3421635.1"/>
    <property type="molecule type" value="Genomic_DNA"/>
</dbReference>
<dbReference type="Pfam" id="PF13233">
    <property type="entry name" value="Complex1_LYR_2"/>
    <property type="match status" value="1"/>
</dbReference>
<keyword evidence="7" id="KW-0999">Mitochondrion inner membrane</keyword>